<evidence type="ECO:0000313" key="1">
    <source>
        <dbReference type="EMBL" id="MCC5468451.1"/>
    </source>
</evidence>
<comment type="caution">
    <text evidence="1">The sequence shown here is derived from an EMBL/GenBank/DDBJ whole genome shotgun (WGS) entry which is preliminary data.</text>
</comment>
<evidence type="ECO:0000313" key="2">
    <source>
        <dbReference type="Proteomes" id="UP001165492"/>
    </source>
</evidence>
<protein>
    <submittedName>
        <fullName evidence="1">Uncharacterized protein</fullName>
    </submittedName>
</protein>
<dbReference type="EMBL" id="JAJHJB010000068">
    <property type="protein sequence ID" value="MCC5468451.1"/>
    <property type="molecule type" value="Genomic_DNA"/>
</dbReference>
<keyword evidence="2" id="KW-1185">Reference proteome</keyword>
<sequence length="129" mass="15280">MYTKIYVCYCGASILVSNDPSELQNKLIEEFNQIHSAPGHQMMWRCDVNPIPAGLDITRNEFIFISDEEDNNTVINCFIDKNPSYNGWIIIIRKDKSGREHSYRFECINGQYKRSKFWREAERIQIPRR</sequence>
<accession>A0ABS8HZ66</accession>
<dbReference type="Proteomes" id="UP001165492">
    <property type="component" value="Unassembled WGS sequence"/>
</dbReference>
<organism evidence="1 2">
    <name type="scientific">Pelosinus baikalensis</name>
    <dbReference type="NCBI Taxonomy" id="2892015"/>
    <lineage>
        <taxon>Bacteria</taxon>
        <taxon>Bacillati</taxon>
        <taxon>Bacillota</taxon>
        <taxon>Negativicutes</taxon>
        <taxon>Selenomonadales</taxon>
        <taxon>Sporomusaceae</taxon>
        <taxon>Pelosinus</taxon>
    </lineage>
</organism>
<dbReference type="RefSeq" id="WP_229537344.1">
    <property type="nucleotide sequence ID" value="NZ_JAJHJB010000068.1"/>
</dbReference>
<name>A0ABS8HZ66_9FIRM</name>
<gene>
    <name evidence="1" type="ORF">LMF89_24245</name>
</gene>
<proteinExistence type="predicted"/>
<reference evidence="1" key="1">
    <citation type="submission" date="2021-11" db="EMBL/GenBank/DDBJ databases">
        <title>Description of a new species Pelosinus isolated from the bottom sediments of Lake Baikal.</title>
        <authorList>
            <person name="Zakharyuk A."/>
        </authorList>
    </citation>
    <scope>NUCLEOTIDE SEQUENCE</scope>
    <source>
        <strain evidence="1">Bkl1</strain>
    </source>
</reference>